<comment type="similarity">
    <text evidence="4">Belongs to the arginase family.</text>
</comment>
<reference evidence="5 6" key="1">
    <citation type="submission" date="2018-02" db="EMBL/GenBank/DDBJ databases">
        <title>Solimicrobium silvestre gen. nov., sp. nov., isolated from alpine forest soil.</title>
        <authorList>
            <person name="Margesin R."/>
            <person name="Albuquerque L."/>
            <person name="Zhang D.-C."/>
            <person name="Froufe H.J.C."/>
            <person name="Severino R."/>
            <person name="Roxo I."/>
            <person name="Egas C."/>
            <person name="Da Costa M.S."/>
        </authorList>
    </citation>
    <scope>NUCLEOTIDE SEQUENCE [LARGE SCALE GENOMIC DNA]</scope>
    <source>
        <strain evidence="5 6">S20-91</strain>
    </source>
</reference>
<evidence type="ECO:0000256" key="2">
    <source>
        <dbReference type="ARBA" id="ARBA00022801"/>
    </source>
</evidence>
<protein>
    <submittedName>
        <fullName evidence="5">Arginase family</fullName>
    </submittedName>
</protein>
<keyword evidence="3" id="KW-0464">Manganese</keyword>
<evidence type="ECO:0000256" key="1">
    <source>
        <dbReference type="ARBA" id="ARBA00022723"/>
    </source>
</evidence>
<dbReference type="GO" id="GO:0004053">
    <property type="term" value="F:arginase activity"/>
    <property type="evidence" value="ECO:0007669"/>
    <property type="project" value="TreeGrafter"/>
</dbReference>
<evidence type="ECO:0000313" key="5">
    <source>
        <dbReference type="EMBL" id="PRC92508.1"/>
    </source>
</evidence>
<dbReference type="PROSITE" id="PS51409">
    <property type="entry name" value="ARGINASE_2"/>
    <property type="match status" value="1"/>
</dbReference>
<dbReference type="GO" id="GO:0030145">
    <property type="term" value="F:manganese ion binding"/>
    <property type="evidence" value="ECO:0007669"/>
    <property type="project" value="TreeGrafter"/>
</dbReference>
<evidence type="ECO:0000256" key="3">
    <source>
        <dbReference type="ARBA" id="ARBA00023211"/>
    </source>
</evidence>
<dbReference type="Proteomes" id="UP000237839">
    <property type="component" value="Unassembled WGS sequence"/>
</dbReference>
<dbReference type="RefSeq" id="WP_105532658.1">
    <property type="nucleotide sequence ID" value="NZ_PUGF01000013.1"/>
</dbReference>
<keyword evidence="6" id="KW-1185">Reference proteome</keyword>
<comment type="caution">
    <text evidence="5">The sequence shown here is derived from an EMBL/GenBank/DDBJ whole genome shotgun (WGS) entry which is preliminary data.</text>
</comment>
<accession>A0A2S9GXS5</accession>
<dbReference type="GO" id="GO:0005737">
    <property type="term" value="C:cytoplasm"/>
    <property type="evidence" value="ECO:0007669"/>
    <property type="project" value="TreeGrafter"/>
</dbReference>
<dbReference type="AlphaFoldDB" id="A0A2S9GXS5"/>
<dbReference type="PANTHER" id="PTHR43782:SF3">
    <property type="entry name" value="ARGINASE"/>
    <property type="match status" value="1"/>
</dbReference>
<dbReference type="PIRSF" id="PIRSF036979">
    <property type="entry name" value="Arginase"/>
    <property type="match status" value="1"/>
</dbReference>
<dbReference type="PRINTS" id="PR00116">
    <property type="entry name" value="ARGINASE"/>
</dbReference>
<evidence type="ECO:0000256" key="4">
    <source>
        <dbReference type="PROSITE-ProRule" id="PRU00742"/>
    </source>
</evidence>
<dbReference type="OrthoDB" id="9789727at2"/>
<gene>
    <name evidence="5" type="ORF">S2091_2883</name>
</gene>
<dbReference type="Gene3D" id="3.40.800.10">
    <property type="entry name" value="Ureohydrolase domain"/>
    <property type="match status" value="1"/>
</dbReference>
<dbReference type="EMBL" id="PUGF01000013">
    <property type="protein sequence ID" value="PRC92508.1"/>
    <property type="molecule type" value="Genomic_DNA"/>
</dbReference>
<dbReference type="SUPFAM" id="SSF52768">
    <property type="entry name" value="Arginase/deacetylase"/>
    <property type="match status" value="1"/>
</dbReference>
<dbReference type="PANTHER" id="PTHR43782">
    <property type="entry name" value="ARGINASE"/>
    <property type="match status" value="1"/>
</dbReference>
<keyword evidence="2" id="KW-0378">Hydrolase</keyword>
<dbReference type="InterPro" id="IPR006035">
    <property type="entry name" value="Ureohydrolase"/>
</dbReference>
<dbReference type="InterPro" id="IPR023696">
    <property type="entry name" value="Ureohydrolase_dom_sf"/>
</dbReference>
<proteinExistence type="inferred from homology"/>
<evidence type="ECO:0000313" key="6">
    <source>
        <dbReference type="Proteomes" id="UP000237839"/>
    </source>
</evidence>
<keyword evidence="1" id="KW-0479">Metal-binding</keyword>
<name>A0A2S9GXS5_9BURK</name>
<dbReference type="Pfam" id="PF00491">
    <property type="entry name" value="Arginase"/>
    <property type="match status" value="1"/>
</dbReference>
<sequence length="272" mass="29776">MKNHLLVPYLMGQRRDRLSRVRDLDSRAWEVLAIPDLHEVSIPDANEQMRRMGKVYANLANAVVAVVASGAVPVCIAGDCVSTLGMLAGLQQAGKAPDRILWLDAHGDFHTYSTTQTQYIGGMPLAMMVGQSDGRKYSHDTFAALRAAIGVTPYPEQQVILSDARDLDPGEKEALAESGVIRCSIQEVALHLVPGERLYLHFDTDVLDAEADMPALKYHVKEGPTYADITALLQSLRSKNIVAISMSAWHAEQDVDDKTAMACIKLLNEVLP</sequence>
<organism evidence="5 6">
    <name type="scientific">Solimicrobium silvestre</name>
    <dbReference type="NCBI Taxonomy" id="2099400"/>
    <lineage>
        <taxon>Bacteria</taxon>
        <taxon>Pseudomonadati</taxon>
        <taxon>Pseudomonadota</taxon>
        <taxon>Betaproteobacteria</taxon>
        <taxon>Burkholderiales</taxon>
        <taxon>Oxalobacteraceae</taxon>
        <taxon>Solimicrobium</taxon>
    </lineage>
</organism>